<gene>
    <name evidence="1" type="ORF">AVDCRST_MAG70-928</name>
</gene>
<dbReference type="EMBL" id="CADCWH010000142">
    <property type="protein sequence ID" value="CAA9551071.1"/>
    <property type="molecule type" value="Genomic_DNA"/>
</dbReference>
<name>A0A6J4ULI4_9BACT</name>
<protein>
    <submittedName>
        <fullName evidence="1">Uncharacterized protein</fullName>
    </submittedName>
</protein>
<reference evidence="1" key="1">
    <citation type="submission" date="2020-02" db="EMBL/GenBank/DDBJ databases">
        <authorList>
            <person name="Meier V. D."/>
        </authorList>
    </citation>
    <scope>NUCLEOTIDE SEQUENCE</scope>
    <source>
        <strain evidence="1">AVDCRST_MAG70</strain>
    </source>
</reference>
<evidence type="ECO:0000313" key="1">
    <source>
        <dbReference type="EMBL" id="CAA9551071.1"/>
    </source>
</evidence>
<accession>A0A6J4ULI4</accession>
<proteinExistence type="predicted"/>
<sequence>MRPYPVAVRAPAIPDGLEWFNGSPGRVPDGDGRLTLLDFWTYG</sequence>
<dbReference type="AlphaFoldDB" id="A0A6J4ULI4"/>
<organism evidence="1">
    <name type="scientific">uncultured Thermomicrobiales bacterium</name>
    <dbReference type="NCBI Taxonomy" id="1645740"/>
    <lineage>
        <taxon>Bacteria</taxon>
        <taxon>Pseudomonadati</taxon>
        <taxon>Thermomicrobiota</taxon>
        <taxon>Thermomicrobia</taxon>
        <taxon>Thermomicrobiales</taxon>
        <taxon>environmental samples</taxon>
    </lineage>
</organism>